<dbReference type="Gene3D" id="1.20.1600.10">
    <property type="entry name" value="Outer membrane efflux proteins (OEP)"/>
    <property type="match status" value="1"/>
</dbReference>
<reference evidence="9" key="2">
    <citation type="submission" date="2021-04" db="EMBL/GenBank/DDBJ databases">
        <title>Isolation and characterization of a novel species of the genus Sulfurimonas.</title>
        <authorList>
            <person name="Fukui M."/>
        </authorList>
    </citation>
    <scope>NUCLEOTIDE SEQUENCE</scope>
    <source>
        <strain evidence="9">H1576</strain>
    </source>
</reference>
<evidence type="ECO:0000256" key="5">
    <source>
        <dbReference type="ARBA" id="ARBA00022692"/>
    </source>
</evidence>
<evidence type="ECO:0000256" key="4">
    <source>
        <dbReference type="ARBA" id="ARBA00022452"/>
    </source>
</evidence>
<dbReference type="PANTHER" id="PTHR30026:SF20">
    <property type="entry name" value="OUTER MEMBRANE PROTEIN TOLC"/>
    <property type="match status" value="1"/>
</dbReference>
<keyword evidence="4" id="KW-1134">Transmembrane beta strand</keyword>
<evidence type="ECO:0008006" key="11">
    <source>
        <dbReference type="Google" id="ProtNLM"/>
    </source>
</evidence>
<feature type="signal peptide" evidence="8">
    <location>
        <begin position="1"/>
        <end position="22"/>
    </location>
</feature>
<comment type="similarity">
    <text evidence="2">Belongs to the outer membrane factor (OMF) (TC 1.B.17) family.</text>
</comment>
<protein>
    <recommendedName>
        <fullName evidence="11">TolC family protein</fullName>
    </recommendedName>
</protein>
<sequence length="490" mass="54459">MRKNKFVGFLILSIIAKLSLNAQEHIVSLDEAIAVALENNKKLKVSQTSIEIADTMYNQAMSAHYPTLDVEVSAMRMDQAPTFTMVGSTTVDNSQTIALYNGLSGAAAADGNAFTSGVYAQTAANTPATSSLPINMEVQMAGRDTVVSNINTKLPLYTGGKISAIVEQANGGRKIAQVMRERTKNEIIFDVKRYYYGVVLTKQLKQLSEDTIERMGFISDLTSELYQGGSMNVKKTDYLRTKLSVSLLESLNQNISEKETMAKAALLFAMGLPYNDTIDVQDTKLMDPNMGASLTTLVEDAYHFNPQYKTLKLAVDIQEAKIDEAQSGYLPMVGLSASAQHIHNDYEYGVFNETNDRSWTIGVGVQWSLFDGMRTTNQVEQSRLEKIKLKQQEILLQEGLALQVKQAFMKMQSSHKQFVILSEAVEVAQENRELNTRAYQEDMVETKDVIESQLFEAYSSADYYRSIHDHALAKANADFLVGRALEDSVK</sequence>
<reference evidence="9" key="1">
    <citation type="submission" date="2019-11" db="EMBL/GenBank/DDBJ databases">
        <authorList>
            <person name="Kojima H."/>
        </authorList>
    </citation>
    <scope>NUCLEOTIDE SEQUENCE</scope>
    <source>
        <strain evidence="9">H1576</strain>
    </source>
</reference>
<dbReference type="SUPFAM" id="SSF56954">
    <property type="entry name" value="Outer membrane efflux proteins (OEP)"/>
    <property type="match status" value="1"/>
</dbReference>
<dbReference type="GO" id="GO:1990281">
    <property type="term" value="C:efflux pump complex"/>
    <property type="evidence" value="ECO:0007669"/>
    <property type="project" value="TreeGrafter"/>
</dbReference>
<keyword evidence="6" id="KW-0472">Membrane</keyword>
<dbReference type="PANTHER" id="PTHR30026">
    <property type="entry name" value="OUTER MEMBRANE PROTEIN TOLC"/>
    <property type="match status" value="1"/>
</dbReference>
<dbReference type="EMBL" id="CP046072">
    <property type="protein sequence ID" value="QSZ40995.1"/>
    <property type="molecule type" value="Genomic_DNA"/>
</dbReference>
<evidence type="ECO:0000256" key="3">
    <source>
        <dbReference type="ARBA" id="ARBA00022448"/>
    </source>
</evidence>
<dbReference type="GO" id="GO:0009279">
    <property type="term" value="C:cell outer membrane"/>
    <property type="evidence" value="ECO:0007669"/>
    <property type="project" value="UniProtKB-SubCell"/>
</dbReference>
<evidence type="ECO:0000256" key="8">
    <source>
        <dbReference type="SAM" id="SignalP"/>
    </source>
</evidence>
<evidence type="ECO:0000256" key="6">
    <source>
        <dbReference type="ARBA" id="ARBA00023136"/>
    </source>
</evidence>
<dbReference type="GO" id="GO:0015562">
    <property type="term" value="F:efflux transmembrane transporter activity"/>
    <property type="evidence" value="ECO:0007669"/>
    <property type="project" value="InterPro"/>
</dbReference>
<evidence type="ECO:0000256" key="1">
    <source>
        <dbReference type="ARBA" id="ARBA00004442"/>
    </source>
</evidence>
<keyword evidence="3" id="KW-0813">Transport</keyword>
<evidence type="ECO:0000256" key="7">
    <source>
        <dbReference type="ARBA" id="ARBA00023237"/>
    </source>
</evidence>
<dbReference type="RefSeq" id="WP_207562268.1">
    <property type="nucleotide sequence ID" value="NZ_CP046072.1"/>
</dbReference>
<feature type="chain" id="PRO_5036710242" description="TolC family protein" evidence="8">
    <location>
        <begin position="23"/>
        <end position="490"/>
    </location>
</feature>
<dbReference type="Proteomes" id="UP000671852">
    <property type="component" value="Chromosome"/>
</dbReference>
<keyword evidence="5" id="KW-0812">Transmembrane</keyword>
<keyword evidence="8" id="KW-0732">Signal</keyword>
<keyword evidence="10" id="KW-1185">Reference proteome</keyword>
<dbReference type="Pfam" id="PF02321">
    <property type="entry name" value="OEP"/>
    <property type="match status" value="2"/>
</dbReference>
<accession>A0A975AYU6</accession>
<dbReference type="InterPro" id="IPR051906">
    <property type="entry name" value="TolC-like"/>
</dbReference>
<gene>
    <name evidence="9" type="ORF">GJV85_02320</name>
</gene>
<comment type="subcellular location">
    <subcellularLocation>
        <location evidence="1">Cell outer membrane</location>
    </subcellularLocation>
</comment>
<dbReference type="KEGG" id="saqt:GJV85_02320"/>
<evidence type="ECO:0000256" key="2">
    <source>
        <dbReference type="ARBA" id="ARBA00007613"/>
    </source>
</evidence>
<proteinExistence type="inferred from homology"/>
<name>A0A975AYU6_9BACT</name>
<keyword evidence="7" id="KW-0998">Cell outer membrane</keyword>
<dbReference type="InterPro" id="IPR003423">
    <property type="entry name" value="OMP_efflux"/>
</dbReference>
<evidence type="ECO:0000313" key="10">
    <source>
        <dbReference type="Proteomes" id="UP000671852"/>
    </source>
</evidence>
<dbReference type="GO" id="GO:0015288">
    <property type="term" value="F:porin activity"/>
    <property type="evidence" value="ECO:0007669"/>
    <property type="project" value="TreeGrafter"/>
</dbReference>
<dbReference type="AlphaFoldDB" id="A0A975AYU6"/>
<organism evidence="9 10">
    <name type="scientific">Sulfurimonas aquatica</name>
    <dbReference type="NCBI Taxonomy" id="2672570"/>
    <lineage>
        <taxon>Bacteria</taxon>
        <taxon>Pseudomonadati</taxon>
        <taxon>Campylobacterota</taxon>
        <taxon>Epsilonproteobacteria</taxon>
        <taxon>Campylobacterales</taxon>
        <taxon>Sulfurimonadaceae</taxon>
        <taxon>Sulfurimonas</taxon>
    </lineage>
</organism>
<evidence type="ECO:0000313" key="9">
    <source>
        <dbReference type="EMBL" id="QSZ40995.1"/>
    </source>
</evidence>